<dbReference type="PANTHER" id="PTHR30336">
    <property type="entry name" value="INNER MEMBRANE PROTEIN, PROBABLE PERMEASE"/>
    <property type="match status" value="1"/>
</dbReference>
<evidence type="ECO:0000313" key="3">
    <source>
        <dbReference type="EMBL" id="QNM11344.1"/>
    </source>
</evidence>
<dbReference type="GO" id="GO:0043164">
    <property type="term" value="P:Gram-negative-bacterium-type cell wall biogenesis"/>
    <property type="evidence" value="ECO:0007669"/>
    <property type="project" value="TreeGrafter"/>
</dbReference>
<keyword evidence="4" id="KW-1185">Reference proteome</keyword>
<evidence type="ECO:0000259" key="2">
    <source>
        <dbReference type="Pfam" id="PF02698"/>
    </source>
</evidence>
<proteinExistence type="predicted"/>
<feature type="transmembrane region" description="Helical" evidence="1">
    <location>
        <begin position="7"/>
        <end position="31"/>
    </location>
</feature>
<accession>A0A7G9GKL2</accession>
<dbReference type="GO" id="GO:0005886">
    <property type="term" value="C:plasma membrane"/>
    <property type="evidence" value="ECO:0007669"/>
    <property type="project" value="TreeGrafter"/>
</dbReference>
<organism evidence="3 4">
    <name type="scientific">[Eubacterium] hominis</name>
    <dbReference type="NCBI Taxonomy" id="2764325"/>
    <lineage>
        <taxon>Bacteria</taxon>
        <taxon>Bacillati</taxon>
        <taxon>Bacillota</taxon>
        <taxon>Erysipelotrichia</taxon>
        <taxon>Erysipelotrichales</taxon>
        <taxon>Erysipelotrichaceae</taxon>
        <taxon>Amedibacillus</taxon>
    </lineage>
</organism>
<reference evidence="3 4" key="1">
    <citation type="submission" date="2020-08" db="EMBL/GenBank/DDBJ databases">
        <authorList>
            <person name="Liu C."/>
            <person name="Sun Q."/>
        </authorList>
    </citation>
    <scope>NUCLEOTIDE SEQUENCE [LARGE SCALE GENOMIC DNA]</scope>
    <source>
        <strain evidence="3 4">NSJ-61</strain>
    </source>
</reference>
<keyword evidence="1" id="KW-0472">Membrane</keyword>
<dbReference type="InterPro" id="IPR003848">
    <property type="entry name" value="DUF218"/>
</dbReference>
<feature type="transmembrane region" description="Helical" evidence="1">
    <location>
        <begin position="68"/>
        <end position="92"/>
    </location>
</feature>
<sequence>MKYHKSIPIVFLSLSMLFIGYYALLSISYGINGITFSWTWLCMGILLFGIAIFEIIKKRHLLSYFPKVLRILFIIFMVTSLGIFTIKVGAIVKCGQHVSKTQYDTVIVLGAQLKGEQISRLLRYRLEAALKFHEQYPNATIIVSGGQGPLESRSEASAMKAWLIQHGIEESQILMEDQSRNTNENFAFSKKLLKKDTPVSVISNDFHMYRANVLCKQNGMQCALYPAKSDFDLSFNFYFREFFGVIKDQYLTKLQ</sequence>
<feature type="transmembrane region" description="Helical" evidence="1">
    <location>
        <begin position="37"/>
        <end position="56"/>
    </location>
</feature>
<dbReference type="RefSeq" id="WP_117451831.1">
    <property type="nucleotide sequence ID" value="NZ_CP060636.1"/>
</dbReference>
<dbReference type="EMBL" id="CP060636">
    <property type="protein sequence ID" value="QNM11344.1"/>
    <property type="molecule type" value="Genomic_DNA"/>
</dbReference>
<dbReference type="Gene3D" id="3.40.50.620">
    <property type="entry name" value="HUPs"/>
    <property type="match status" value="1"/>
</dbReference>
<keyword evidence="1" id="KW-0812">Transmembrane</keyword>
<dbReference type="Proteomes" id="UP000515856">
    <property type="component" value="Chromosome"/>
</dbReference>
<feature type="domain" description="DUF218" evidence="2">
    <location>
        <begin position="104"/>
        <end position="242"/>
    </location>
</feature>
<dbReference type="GO" id="GO:0000270">
    <property type="term" value="P:peptidoglycan metabolic process"/>
    <property type="evidence" value="ECO:0007669"/>
    <property type="project" value="TreeGrafter"/>
</dbReference>
<dbReference type="KEGG" id="ehn:H9Q80_13910"/>
<dbReference type="Pfam" id="PF02698">
    <property type="entry name" value="DUF218"/>
    <property type="match status" value="1"/>
</dbReference>
<name>A0A7G9GKL2_9FIRM</name>
<dbReference type="InterPro" id="IPR051599">
    <property type="entry name" value="Cell_Envelope_Assoc"/>
</dbReference>
<protein>
    <submittedName>
        <fullName evidence="3">YdcF family protein</fullName>
    </submittedName>
</protein>
<dbReference type="CDD" id="cd06259">
    <property type="entry name" value="YdcF-like"/>
    <property type="match status" value="1"/>
</dbReference>
<dbReference type="PANTHER" id="PTHR30336:SF4">
    <property type="entry name" value="ENVELOPE BIOGENESIS FACTOR ELYC"/>
    <property type="match status" value="1"/>
</dbReference>
<evidence type="ECO:0000313" key="4">
    <source>
        <dbReference type="Proteomes" id="UP000515856"/>
    </source>
</evidence>
<dbReference type="AlphaFoldDB" id="A0A7G9GKL2"/>
<keyword evidence="1" id="KW-1133">Transmembrane helix</keyword>
<gene>
    <name evidence="3" type="ORF">H9Q80_13910</name>
</gene>
<dbReference type="InterPro" id="IPR014729">
    <property type="entry name" value="Rossmann-like_a/b/a_fold"/>
</dbReference>
<evidence type="ECO:0000256" key="1">
    <source>
        <dbReference type="SAM" id="Phobius"/>
    </source>
</evidence>